<accession>A0A6P6Y968</accession>
<proteinExistence type="predicted"/>
<dbReference type="OrthoDB" id="10056610at2759"/>
<dbReference type="InParanoid" id="A0A6P6Y968"/>
<sequence>METPGIDRQKLLESFNKSKILASKISFIQAPKPLRQDHSLVIAYNKLRNNVTSEEICPIHKKKFRTYQNMFNHLRSDHPDVYVGNEAEPSPVLESDNSPLNIMDTGIPVIEEDDNIEEDNSDDDDAPQISIITISSDEEEDSPIDYSAHEIEASSFFDNLPNVLNEDQLLLFDRFAKDLIRCAANGTKISDIAYMTEANCRTNPNPEDKQMNDAKIQFARSMYLQRKFIKRDSRFIEPTERCVTSKDGIVFKYYYIPIGKILINFIVDQTIINNVNNEKLESVSPYVRASGMVNTLRLIIYGDDFGFANPIGVSRRNQKMFSVYLDIDNLAHYHTKVHDLPLVLIANRMAIKECSMDSVLAPLVEDLKSLETKGLKIPNSDIILNVRLGYIVGDNLGVAELLGFKQTFGRYFICRYCSATDSDLKSGSLPPKRELNIHKSISYSEASIQPDFGILKTGAFSVLKCNMFGLAPPDFFHDVPEGILTLISPLILSQITTNGTKLKKGELTNKIRKIKWVNYPVGIETNFNILGKAIQVRSLMIQKFLF</sequence>
<evidence type="ECO:0000313" key="1">
    <source>
        <dbReference type="Proteomes" id="UP000515146"/>
    </source>
</evidence>
<dbReference type="Proteomes" id="UP000515146">
    <property type="component" value="Unplaced"/>
</dbReference>
<dbReference type="OMA" id="IRCAANG"/>
<evidence type="ECO:0000313" key="2">
    <source>
        <dbReference type="RefSeq" id="XP_027201114.1"/>
    </source>
</evidence>
<reference evidence="2" key="1">
    <citation type="submission" date="2025-08" db="UniProtKB">
        <authorList>
            <consortium name="RefSeq"/>
        </authorList>
    </citation>
    <scope>IDENTIFICATION</scope>
    <source>
        <strain evidence="2">Airmid</strain>
    </source>
</reference>
<name>A0A6P6Y968_DERPT</name>
<dbReference type="KEGG" id="dpte:113795125"/>
<gene>
    <name evidence="2" type="primary">LOC113795125</name>
</gene>
<organism evidence="1 2">
    <name type="scientific">Dermatophagoides pteronyssinus</name>
    <name type="common">European house dust mite</name>
    <dbReference type="NCBI Taxonomy" id="6956"/>
    <lineage>
        <taxon>Eukaryota</taxon>
        <taxon>Metazoa</taxon>
        <taxon>Ecdysozoa</taxon>
        <taxon>Arthropoda</taxon>
        <taxon>Chelicerata</taxon>
        <taxon>Arachnida</taxon>
        <taxon>Acari</taxon>
        <taxon>Acariformes</taxon>
        <taxon>Sarcoptiformes</taxon>
        <taxon>Astigmata</taxon>
        <taxon>Psoroptidia</taxon>
        <taxon>Analgoidea</taxon>
        <taxon>Pyroglyphidae</taxon>
        <taxon>Dermatophagoidinae</taxon>
        <taxon>Dermatophagoides</taxon>
    </lineage>
</organism>
<protein>
    <submittedName>
        <fullName evidence="2">Uncharacterized protein LOC113795125</fullName>
    </submittedName>
</protein>
<keyword evidence="1" id="KW-1185">Reference proteome</keyword>
<dbReference type="AlphaFoldDB" id="A0A6P6Y968"/>
<dbReference type="RefSeq" id="XP_027201114.1">
    <property type="nucleotide sequence ID" value="XM_027345313.1"/>
</dbReference>